<dbReference type="EMBL" id="CAMPGE010025522">
    <property type="protein sequence ID" value="CAI2383269.1"/>
    <property type="molecule type" value="Genomic_DNA"/>
</dbReference>
<dbReference type="Proteomes" id="UP001295684">
    <property type="component" value="Unassembled WGS sequence"/>
</dbReference>
<evidence type="ECO:0000313" key="2">
    <source>
        <dbReference type="EMBL" id="CAI2383269.1"/>
    </source>
</evidence>
<feature type="region of interest" description="Disordered" evidence="1">
    <location>
        <begin position="1"/>
        <end position="48"/>
    </location>
</feature>
<feature type="compositionally biased region" description="Basic and acidic residues" evidence="1">
    <location>
        <begin position="369"/>
        <end position="381"/>
    </location>
</feature>
<sequence length="449" mass="52226">MSNLPNTPSEHTPDHHFSPERLREIGRMQDGENQSRQESSKENNHNHSSPAFFQEVLDQCQNDMDFLQLDVQDSLEANVYASKICEENKEELRSNEKNQVNTTRSTSENIDTQREENSSSTQVSNKTRMECMNQKTLPLPKRAKKRTQKSPKKPKKTKNSLLLSGSLRRLSTCVTNLALPLLAKSEWIRRKFLYTNVSRSYINQRGDDHLGRQKITKLLSLDPDFLWDCLVTASIDDSSLVKDKAGELFLTDPDENLSREEKVERMTDIILEMAISDTRNVISGRISSIDKLSNHFLLKFLLFGIYHTSSLIPDQTNSNPSLDHLVKTMQECFNKTISNQQAQQAKKKNTKYTNQQNHSTNSTKKRERKQRERGAERGGEDRVEEAVMLILNQMGFDELIQKESRGCEERREEKSFEWNFENTQHPFIKRTYKYLWEDDYFKNELSDSD</sequence>
<gene>
    <name evidence="2" type="ORF">ECRASSUSDP1_LOCUS24765</name>
</gene>
<dbReference type="AlphaFoldDB" id="A0AAD2D6P7"/>
<accession>A0AAD2D6P7</accession>
<feature type="region of interest" description="Disordered" evidence="1">
    <location>
        <begin position="89"/>
        <end position="161"/>
    </location>
</feature>
<reference evidence="2" key="1">
    <citation type="submission" date="2023-07" db="EMBL/GenBank/DDBJ databases">
        <authorList>
            <consortium name="AG Swart"/>
            <person name="Singh M."/>
            <person name="Singh A."/>
            <person name="Seah K."/>
            <person name="Emmerich C."/>
        </authorList>
    </citation>
    <scope>NUCLEOTIDE SEQUENCE</scope>
    <source>
        <strain evidence="2">DP1</strain>
    </source>
</reference>
<feature type="compositionally biased region" description="Basic and acidic residues" evidence="1">
    <location>
        <begin position="11"/>
        <end position="45"/>
    </location>
</feature>
<protein>
    <submittedName>
        <fullName evidence="2">Uncharacterized protein</fullName>
    </submittedName>
</protein>
<feature type="region of interest" description="Disordered" evidence="1">
    <location>
        <begin position="338"/>
        <end position="381"/>
    </location>
</feature>
<feature type="compositionally biased region" description="Polar residues" evidence="1">
    <location>
        <begin position="97"/>
        <end position="110"/>
    </location>
</feature>
<organism evidence="2 3">
    <name type="scientific">Euplotes crassus</name>
    <dbReference type="NCBI Taxonomy" id="5936"/>
    <lineage>
        <taxon>Eukaryota</taxon>
        <taxon>Sar</taxon>
        <taxon>Alveolata</taxon>
        <taxon>Ciliophora</taxon>
        <taxon>Intramacronucleata</taxon>
        <taxon>Spirotrichea</taxon>
        <taxon>Hypotrichia</taxon>
        <taxon>Euplotida</taxon>
        <taxon>Euplotidae</taxon>
        <taxon>Moneuplotes</taxon>
    </lineage>
</organism>
<evidence type="ECO:0000313" key="3">
    <source>
        <dbReference type="Proteomes" id="UP001295684"/>
    </source>
</evidence>
<name>A0AAD2D6P7_EUPCR</name>
<feature type="compositionally biased region" description="Polar residues" evidence="1">
    <location>
        <begin position="1"/>
        <end position="10"/>
    </location>
</feature>
<proteinExistence type="predicted"/>
<feature type="compositionally biased region" description="Basic residues" evidence="1">
    <location>
        <begin position="141"/>
        <end position="158"/>
    </location>
</feature>
<evidence type="ECO:0000256" key="1">
    <source>
        <dbReference type="SAM" id="MobiDB-lite"/>
    </source>
</evidence>
<keyword evidence="3" id="KW-1185">Reference proteome</keyword>
<comment type="caution">
    <text evidence="2">The sequence shown here is derived from an EMBL/GenBank/DDBJ whole genome shotgun (WGS) entry which is preliminary data.</text>
</comment>